<evidence type="ECO:0000256" key="2">
    <source>
        <dbReference type="ARBA" id="ARBA00022525"/>
    </source>
</evidence>
<dbReference type="Pfam" id="PF00746">
    <property type="entry name" value="Gram_pos_anchor"/>
    <property type="match status" value="1"/>
</dbReference>
<comment type="caution">
    <text evidence="8">The sequence shown here is derived from an EMBL/GenBank/DDBJ whole genome shotgun (WGS) entry which is preliminary data.</text>
</comment>
<feature type="region of interest" description="Disordered" evidence="5">
    <location>
        <begin position="58"/>
        <end position="98"/>
    </location>
</feature>
<dbReference type="NCBIfam" id="TIGR01167">
    <property type="entry name" value="LPXTG_anchor"/>
    <property type="match status" value="1"/>
</dbReference>
<keyword evidence="3" id="KW-0732">Signal</keyword>
<feature type="domain" description="Gram-positive cocci surface proteins LPxTG" evidence="7">
    <location>
        <begin position="88"/>
        <end position="129"/>
    </location>
</feature>
<accession>A0AAJ1HP23</accession>
<keyword evidence="1" id="KW-0134">Cell wall</keyword>
<evidence type="ECO:0000313" key="9">
    <source>
        <dbReference type="Proteomes" id="UP001218021"/>
    </source>
</evidence>
<proteinExistence type="predicted"/>
<evidence type="ECO:0000256" key="6">
    <source>
        <dbReference type="SAM" id="Phobius"/>
    </source>
</evidence>
<dbReference type="Pfam" id="PF07554">
    <property type="entry name" value="FIVAR"/>
    <property type="match status" value="1"/>
</dbReference>
<keyword evidence="6" id="KW-0812">Transmembrane</keyword>
<keyword evidence="6" id="KW-0472">Membrane</keyword>
<evidence type="ECO:0000256" key="5">
    <source>
        <dbReference type="SAM" id="MobiDB-lite"/>
    </source>
</evidence>
<keyword evidence="2" id="KW-0964">Secreted</keyword>
<sequence>MSNFASCFQDKQTALDDAIKHGQDVLNDPNADQKTVDETVAELEQAIGAIEAEFNNGENAKNVNSQGRAKGVNGSNHSVAITNSKQNNKSTLETLPQTGNQQNSWTVFAGLIAAVMSSLMMLLGIKKGNDDKEKN</sequence>
<keyword evidence="6" id="KW-1133">Transmembrane helix</keyword>
<reference evidence="8" key="1">
    <citation type="submission" date="2023-01" db="EMBL/GenBank/DDBJ databases">
        <title>Genome analysis of 13 Lactobacillus isolated from gut of wild boar.</title>
        <authorList>
            <person name="Papp P."/>
            <person name="Libisch B."/>
            <person name="Nagy T."/>
            <person name="Olasz F."/>
        </authorList>
    </citation>
    <scope>NUCLEOTIDE SEQUENCE</scope>
    <source>
        <strain evidence="8">F108</strain>
    </source>
</reference>
<organism evidence="8 9">
    <name type="scientific">Limosilactobacillus mucosae</name>
    <name type="common">Lactobacillus mucosae</name>
    <dbReference type="NCBI Taxonomy" id="97478"/>
    <lineage>
        <taxon>Bacteria</taxon>
        <taxon>Bacillati</taxon>
        <taxon>Bacillota</taxon>
        <taxon>Bacilli</taxon>
        <taxon>Lactobacillales</taxon>
        <taxon>Lactobacillaceae</taxon>
        <taxon>Limosilactobacillus</taxon>
    </lineage>
</organism>
<protein>
    <submittedName>
        <fullName evidence="8">LPXTG cell wall anchor domain-containing protein</fullName>
    </submittedName>
</protein>
<name>A0AAJ1HP23_LIMMU</name>
<dbReference type="Gene3D" id="1.20.1270.90">
    <property type="entry name" value="AF1782-like"/>
    <property type="match status" value="1"/>
</dbReference>
<dbReference type="EMBL" id="JAQOND010000028">
    <property type="protein sequence ID" value="MDC2828049.1"/>
    <property type="molecule type" value="Genomic_DNA"/>
</dbReference>
<evidence type="ECO:0000256" key="1">
    <source>
        <dbReference type="ARBA" id="ARBA00022512"/>
    </source>
</evidence>
<keyword evidence="4" id="KW-0572">Peptidoglycan-anchor</keyword>
<evidence type="ECO:0000259" key="7">
    <source>
        <dbReference type="Pfam" id="PF00746"/>
    </source>
</evidence>
<dbReference type="RefSeq" id="WP_272208081.1">
    <property type="nucleotide sequence ID" value="NZ_JAQOMX010000023.1"/>
</dbReference>
<evidence type="ECO:0000256" key="3">
    <source>
        <dbReference type="ARBA" id="ARBA00022729"/>
    </source>
</evidence>
<feature type="transmembrane region" description="Helical" evidence="6">
    <location>
        <begin position="105"/>
        <end position="125"/>
    </location>
</feature>
<gene>
    <name evidence="8" type="ORF">PO158_07105</name>
</gene>
<dbReference type="Proteomes" id="UP001218021">
    <property type="component" value="Unassembled WGS sequence"/>
</dbReference>
<evidence type="ECO:0000256" key="4">
    <source>
        <dbReference type="ARBA" id="ARBA00023088"/>
    </source>
</evidence>
<dbReference type="AlphaFoldDB" id="A0AAJ1HP23"/>
<evidence type="ECO:0000313" key="8">
    <source>
        <dbReference type="EMBL" id="MDC2828049.1"/>
    </source>
</evidence>
<dbReference type="InterPro" id="IPR019931">
    <property type="entry name" value="LPXTG_anchor"/>
</dbReference>